<accession>A0A9P8AB78</accession>
<keyword evidence="2" id="KW-1185">Reference proteome</keyword>
<dbReference type="AlphaFoldDB" id="A0A9P8AB78"/>
<reference evidence="1" key="1">
    <citation type="journal article" date="2021" name="Genome Biol. Evol.">
        <title>The assembled and annotated genome of the fairy-ring fungus Marasmius oreades.</title>
        <authorList>
            <person name="Hiltunen M."/>
            <person name="Ament-Velasquez S.L."/>
            <person name="Johannesson H."/>
        </authorList>
    </citation>
    <scope>NUCLEOTIDE SEQUENCE</scope>
    <source>
        <strain evidence="1">03SP1</strain>
    </source>
</reference>
<evidence type="ECO:0000313" key="1">
    <source>
        <dbReference type="EMBL" id="KAG7096133.1"/>
    </source>
</evidence>
<protein>
    <submittedName>
        <fullName evidence="1">Uncharacterized protein</fullName>
    </submittedName>
</protein>
<comment type="caution">
    <text evidence="1">The sequence shown here is derived from an EMBL/GenBank/DDBJ whole genome shotgun (WGS) entry which is preliminary data.</text>
</comment>
<dbReference type="GeneID" id="66075883"/>
<dbReference type="KEGG" id="more:E1B28_006807"/>
<name>A0A9P8AB78_9AGAR</name>
<evidence type="ECO:0000313" key="2">
    <source>
        <dbReference type="Proteomes" id="UP001049176"/>
    </source>
</evidence>
<organism evidence="1 2">
    <name type="scientific">Marasmius oreades</name>
    <name type="common">fairy-ring Marasmius</name>
    <dbReference type="NCBI Taxonomy" id="181124"/>
    <lineage>
        <taxon>Eukaryota</taxon>
        <taxon>Fungi</taxon>
        <taxon>Dikarya</taxon>
        <taxon>Basidiomycota</taxon>
        <taxon>Agaricomycotina</taxon>
        <taxon>Agaricomycetes</taxon>
        <taxon>Agaricomycetidae</taxon>
        <taxon>Agaricales</taxon>
        <taxon>Marasmiineae</taxon>
        <taxon>Marasmiaceae</taxon>
        <taxon>Marasmius</taxon>
    </lineage>
</organism>
<sequence>MSPSASMSFDLTHLTPQQITSIQAIVASSTTQNNQPYPSSFQALQQNVPFATQQSPVSTQPFPNSPVSTQSSTLNVNSHIATIFCPQCTHTFTPEDGPPPRIANSSPVTPTTLIGSVIQEEFENRWYAIIRGHRVGWVKGDSCARLLVSGAPHNFHKGFSTENEVHLFYKQQRAIPGTVMVVGSTQAVADLTIPPGCRMLFP</sequence>
<gene>
    <name evidence="1" type="ORF">E1B28_006807</name>
</gene>
<dbReference type="Proteomes" id="UP001049176">
    <property type="component" value="Chromosome 3"/>
</dbReference>
<proteinExistence type="predicted"/>
<dbReference type="EMBL" id="CM032183">
    <property type="protein sequence ID" value="KAG7096133.1"/>
    <property type="molecule type" value="Genomic_DNA"/>
</dbReference>
<dbReference type="RefSeq" id="XP_043012603.1">
    <property type="nucleotide sequence ID" value="XM_043151507.1"/>
</dbReference>